<feature type="region of interest" description="Disordered" evidence="1">
    <location>
        <begin position="67"/>
        <end position="104"/>
    </location>
</feature>
<accession>A0A1J9PIV2</accession>
<dbReference type="EMBL" id="LGRN01000135">
    <property type="protein sequence ID" value="OJD15834.1"/>
    <property type="molecule type" value="Genomic_DNA"/>
</dbReference>
<organism evidence="2 3">
    <name type="scientific">Emergomyces pasteurianus Ep9510</name>
    <dbReference type="NCBI Taxonomy" id="1447872"/>
    <lineage>
        <taxon>Eukaryota</taxon>
        <taxon>Fungi</taxon>
        <taxon>Dikarya</taxon>
        <taxon>Ascomycota</taxon>
        <taxon>Pezizomycotina</taxon>
        <taxon>Eurotiomycetes</taxon>
        <taxon>Eurotiomycetidae</taxon>
        <taxon>Onygenales</taxon>
        <taxon>Ajellomycetaceae</taxon>
        <taxon>Emergomyces</taxon>
    </lineage>
</organism>
<evidence type="ECO:0000313" key="3">
    <source>
        <dbReference type="Proteomes" id="UP000182235"/>
    </source>
</evidence>
<gene>
    <name evidence="2" type="ORF">AJ78_03931</name>
</gene>
<feature type="compositionally biased region" description="Basic and acidic residues" evidence="1">
    <location>
        <begin position="31"/>
        <end position="47"/>
    </location>
</feature>
<feature type="region of interest" description="Disordered" evidence="1">
    <location>
        <begin position="127"/>
        <end position="152"/>
    </location>
</feature>
<feature type="region of interest" description="Disordered" evidence="1">
    <location>
        <begin position="273"/>
        <end position="296"/>
    </location>
</feature>
<feature type="compositionally biased region" description="Polar residues" evidence="1">
    <location>
        <begin position="132"/>
        <end position="148"/>
    </location>
</feature>
<proteinExistence type="predicted"/>
<dbReference type="Proteomes" id="UP000182235">
    <property type="component" value="Unassembled WGS sequence"/>
</dbReference>
<name>A0A1J9PIV2_9EURO</name>
<reference evidence="2 3" key="1">
    <citation type="submission" date="2015-07" db="EMBL/GenBank/DDBJ databases">
        <title>Emmonsia species relationships and genome sequence.</title>
        <authorList>
            <consortium name="The Broad Institute Genomics Platform"/>
            <person name="Cuomo C.A."/>
            <person name="Munoz J.F."/>
            <person name="Imamovic A."/>
            <person name="Priest M.E."/>
            <person name="Young S."/>
            <person name="Clay O.K."/>
            <person name="McEwen J.G."/>
        </authorList>
    </citation>
    <scope>NUCLEOTIDE SEQUENCE [LARGE SCALE GENOMIC DNA]</scope>
    <source>
        <strain evidence="2 3">UAMH 9510</strain>
    </source>
</reference>
<evidence type="ECO:0000313" key="2">
    <source>
        <dbReference type="EMBL" id="OJD15834.1"/>
    </source>
</evidence>
<feature type="compositionally biased region" description="Low complexity" evidence="1">
    <location>
        <begin position="562"/>
        <end position="571"/>
    </location>
</feature>
<comment type="caution">
    <text evidence="2">The sequence shown here is derived from an EMBL/GenBank/DDBJ whole genome shotgun (WGS) entry which is preliminary data.</text>
</comment>
<feature type="region of interest" description="Disordered" evidence="1">
    <location>
        <begin position="620"/>
        <end position="660"/>
    </location>
</feature>
<dbReference type="AlphaFoldDB" id="A0A1J9PIV2"/>
<dbReference type="OrthoDB" id="5368934at2759"/>
<sequence length="660" mass="72859">MRMTTRRITEPTRLHNNQCCNVSSAIEAEVKKKDKKREEKAGGDVKSRRQSIATSSLRPYRWSKISFPDAGDVRTSPERHSSNSNRKDHTLISTSSAKKQRRCSMNDAPAYLGRGLGTKLINANISKPPPSTSTRMAQEQEHSASSPTKKCAGNIRFRSQNYDDDDDDGINCSSAGLLRSAFGSRNSSRKKGTPVGTGNRVTSLQALNHISHASIPAGVRPTPGGRLACGCCDEKPVYTFKGGEGWNRFELHCNSLQIDLYWPVLTHTMKKAKDKAKDKGTGKNNVKVGNHERRKGKVKEEIKDPFDDEYEIIVSDDDGDDILPLEAMVPLCNFRNLRLLRLTGMSQSYQKYIWQTAWLNPGLEELELEMTLEPCIRRSFSGWPYIKGGWIQSNKPDGERSSYYGDGGRGILHRRVGIGEYLDKYAIEQAKTRAARMGSTLILLPVVKLSLTGFVVDGDPFRFFNPHRLRMINFKNDCVDAGFALPDRMREQVTVSWPKFLAERAMVARRVKHGELKLIDLGSEMKNLEDMRVNCSAITTKSTKITTTTATATTTAAAAAAAATAPPATATQKSKALGTSKGDMTTATPNFSYPNPRASVASPKCAAKCSAAVDDMDQEMGNAGDGNKLSSTGMGKKCTKDIKPQQRMRLFSKPWKPAKS</sequence>
<feature type="region of interest" description="Disordered" evidence="1">
    <location>
        <begin position="562"/>
        <end position="581"/>
    </location>
</feature>
<evidence type="ECO:0000256" key="1">
    <source>
        <dbReference type="SAM" id="MobiDB-lite"/>
    </source>
</evidence>
<dbReference type="VEuPathDB" id="FungiDB:AJ78_03931"/>
<feature type="compositionally biased region" description="Basic and acidic residues" evidence="1">
    <location>
        <begin position="71"/>
        <end position="90"/>
    </location>
</feature>
<feature type="region of interest" description="Disordered" evidence="1">
    <location>
        <begin position="31"/>
        <end position="53"/>
    </location>
</feature>
<keyword evidence="3" id="KW-1185">Reference proteome</keyword>
<protein>
    <submittedName>
        <fullName evidence="2">Uncharacterized protein</fullName>
    </submittedName>
</protein>